<feature type="transmembrane region" description="Helical" evidence="1">
    <location>
        <begin position="61"/>
        <end position="82"/>
    </location>
</feature>
<organism evidence="2 3">
    <name type="scientific">Neptunomonas concharum</name>
    <dbReference type="NCBI Taxonomy" id="1031538"/>
    <lineage>
        <taxon>Bacteria</taxon>
        <taxon>Pseudomonadati</taxon>
        <taxon>Pseudomonadota</taxon>
        <taxon>Gammaproteobacteria</taxon>
        <taxon>Oceanospirillales</taxon>
        <taxon>Oceanospirillaceae</taxon>
        <taxon>Neptunomonas</taxon>
    </lineage>
</organism>
<dbReference type="KEGG" id="ncu:F0U83_05490"/>
<evidence type="ECO:0000256" key="1">
    <source>
        <dbReference type="SAM" id="Phobius"/>
    </source>
</evidence>
<dbReference type="OrthoDB" id="5298497at2"/>
<dbReference type="PANTHER" id="PTHR34351">
    <property type="entry name" value="SLR1927 PROTEIN-RELATED"/>
    <property type="match status" value="1"/>
</dbReference>
<keyword evidence="3" id="KW-1185">Reference proteome</keyword>
<sequence length="322" mass="36371">MKLWSRLNARFRQWVLARHPREKETILTQKRIYILPTGAGVAFLVVSLLVLLLAINYENNLAYAVCFTMLSLFMTAIVHTYANLSGLQVEVLSVSPVFKGDQALFRFRLYSPRVLTQVSFGFDQQKAQAWDIPAGSNLVIEVPLLAEHRGWQEIALLRVSSLYPLGFFKTWSWLAFDQSVLVYPSPVKEDGELQAAGGSVMEPQALSKGQEDFQELKAYGFGMPINRIAWKVFAKGQGLHVKSYTGETGEDVWLSLNIWPNLGLEARLSRLSYWVLELSRKGIPFGLNLNDEILMGPDIGENHKLDVLKALALYRSEPQTHD</sequence>
<keyword evidence="1" id="KW-0472">Membrane</keyword>
<protein>
    <submittedName>
        <fullName evidence="2">DUF58 domain-containing protein</fullName>
    </submittedName>
</protein>
<dbReference type="PANTHER" id="PTHR34351:SF1">
    <property type="entry name" value="SLR1927 PROTEIN"/>
    <property type="match status" value="1"/>
</dbReference>
<dbReference type="Proteomes" id="UP000324760">
    <property type="component" value="Chromosome"/>
</dbReference>
<feature type="transmembrane region" description="Helical" evidence="1">
    <location>
        <begin position="32"/>
        <end position="55"/>
    </location>
</feature>
<name>A0A5P1RA94_9GAMM</name>
<gene>
    <name evidence="2" type="ORF">F0U83_05490</name>
</gene>
<reference evidence="2 3" key="1">
    <citation type="journal article" date="2019" name="Biochem. Eng. J.">
        <title>Metabolic engineering of the marine bacteria Neptunomonas concharum for the production of acetoin and meso-2,3-butanediol from acetate.</title>
        <authorList>
            <person name="Li W."/>
            <person name="Pu N."/>
            <person name="Liu C.-X."/>
            <person name="Yuan Q.-P."/>
            <person name="Li Z.-J."/>
        </authorList>
    </citation>
    <scope>NUCLEOTIDE SEQUENCE [LARGE SCALE GENOMIC DNA]</scope>
    <source>
        <strain evidence="2 3">JCM17730</strain>
    </source>
</reference>
<evidence type="ECO:0000313" key="3">
    <source>
        <dbReference type="Proteomes" id="UP000324760"/>
    </source>
</evidence>
<keyword evidence="1" id="KW-1133">Transmembrane helix</keyword>
<proteinExistence type="predicted"/>
<dbReference type="AlphaFoldDB" id="A0A5P1RA94"/>
<dbReference type="RefSeq" id="WP_138988581.1">
    <property type="nucleotide sequence ID" value="NZ_CP043869.1"/>
</dbReference>
<dbReference type="EMBL" id="CP043869">
    <property type="protein sequence ID" value="QEQ96201.1"/>
    <property type="molecule type" value="Genomic_DNA"/>
</dbReference>
<evidence type="ECO:0000313" key="2">
    <source>
        <dbReference type="EMBL" id="QEQ96201.1"/>
    </source>
</evidence>
<accession>A0A5P1RA94</accession>
<keyword evidence="1" id="KW-0812">Transmembrane</keyword>